<organism evidence="1 2">
    <name type="scientific">Elysia crispata</name>
    <name type="common">lettuce slug</name>
    <dbReference type="NCBI Taxonomy" id="231223"/>
    <lineage>
        <taxon>Eukaryota</taxon>
        <taxon>Metazoa</taxon>
        <taxon>Spiralia</taxon>
        <taxon>Lophotrochozoa</taxon>
        <taxon>Mollusca</taxon>
        <taxon>Gastropoda</taxon>
        <taxon>Heterobranchia</taxon>
        <taxon>Euthyneura</taxon>
        <taxon>Panpulmonata</taxon>
        <taxon>Sacoglossa</taxon>
        <taxon>Placobranchoidea</taxon>
        <taxon>Plakobranchidae</taxon>
        <taxon>Elysia</taxon>
    </lineage>
</organism>
<sequence>MFYSDRVQPLVACLARGWSWLSTASRLAALRASDSFHSELHGIGIDASTISSTSAEGRTDNSADDVARPEAYIPEVSASYTVTNEPTESRSGWGGFIRSTILRSCLVALPKIAK</sequence>
<dbReference type="EMBL" id="JAWDGP010002984">
    <property type="protein sequence ID" value="KAK3778207.1"/>
    <property type="molecule type" value="Genomic_DNA"/>
</dbReference>
<evidence type="ECO:0000313" key="2">
    <source>
        <dbReference type="Proteomes" id="UP001283361"/>
    </source>
</evidence>
<name>A0AAE0ZZN6_9GAST</name>
<proteinExistence type="predicted"/>
<dbReference type="AlphaFoldDB" id="A0AAE0ZZN6"/>
<protein>
    <submittedName>
        <fullName evidence="1">Uncharacterized protein</fullName>
    </submittedName>
</protein>
<evidence type="ECO:0000313" key="1">
    <source>
        <dbReference type="EMBL" id="KAK3778207.1"/>
    </source>
</evidence>
<comment type="caution">
    <text evidence="1">The sequence shown here is derived from an EMBL/GenBank/DDBJ whole genome shotgun (WGS) entry which is preliminary data.</text>
</comment>
<gene>
    <name evidence="1" type="ORF">RRG08_060134</name>
</gene>
<keyword evidence="2" id="KW-1185">Reference proteome</keyword>
<accession>A0AAE0ZZN6</accession>
<dbReference type="Proteomes" id="UP001283361">
    <property type="component" value="Unassembled WGS sequence"/>
</dbReference>
<reference evidence="1" key="1">
    <citation type="journal article" date="2023" name="G3 (Bethesda)">
        <title>A reference genome for the long-term kleptoplast-retaining sea slug Elysia crispata morphotype clarki.</title>
        <authorList>
            <person name="Eastman K.E."/>
            <person name="Pendleton A.L."/>
            <person name="Shaikh M.A."/>
            <person name="Suttiyut T."/>
            <person name="Ogas R."/>
            <person name="Tomko P."/>
            <person name="Gavelis G."/>
            <person name="Widhalm J.R."/>
            <person name="Wisecaver J.H."/>
        </authorList>
    </citation>
    <scope>NUCLEOTIDE SEQUENCE</scope>
    <source>
        <strain evidence="1">ECLA1</strain>
    </source>
</reference>